<dbReference type="EMBL" id="FJOG01000007">
    <property type="protein sequence ID" value="CZR56275.1"/>
    <property type="molecule type" value="Genomic_DNA"/>
</dbReference>
<evidence type="ECO:0000313" key="1">
    <source>
        <dbReference type="EMBL" id="CZR56275.1"/>
    </source>
</evidence>
<name>A0A1L7WU25_9HELO</name>
<organism evidence="1 2">
    <name type="scientific">Phialocephala subalpina</name>
    <dbReference type="NCBI Taxonomy" id="576137"/>
    <lineage>
        <taxon>Eukaryota</taxon>
        <taxon>Fungi</taxon>
        <taxon>Dikarya</taxon>
        <taxon>Ascomycota</taxon>
        <taxon>Pezizomycotina</taxon>
        <taxon>Leotiomycetes</taxon>
        <taxon>Helotiales</taxon>
        <taxon>Mollisiaceae</taxon>
        <taxon>Phialocephala</taxon>
        <taxon>Phialocephala fortinii species complex</taxon>
    </lineage>
</organism>
<dbReference type="Proteomes" id="UP000184330">
    <property type="component" value="Unassembled WGS sequence"/>
</dbReference>
<proteinExistence type="predicted"/>
<accession>A0A1L7WU25</accession>
<keyword evidence="2" id="KW-1185">Reference proteome</keyword>
<sequence>MTLWILAFGTTRDGRIDWERRSTPSAECLSIQRRIWSFALPRGPTIIEALLTNDPERLNPSAPADKFLCTNPYAAVLEVCGKRNDPTYHIRPVHLTKRPSSGRPQRETMYIHPDLWSLDGLSFVLNGDNQLKVASIIMGMASLDTLYAVEGDTLSSGLGASRVFCAEIWFTEVPQGPPDFQQGTPWTSRCAKEAEQKYCFVVNDMEVQGPYRRNPVPPNLICRRVERFLLDVRCIPGFSRKLSPPGDISLPSMGPRRIEHSSR</sequence>
<gene>
    <name evidence="1" type="ORF">PAC_06163</name>
</gene>
<reference evidence="1 2" key="1">
    <citation type="submission" date="2016-03" db="EMBL/GenBank/DDBJ databases">
        <authorList>
            <person name="Ploux O."/>
        </authorList>
    </citation>
    <scope>NUCLEOTIDE SEQUENCE [LARGE SCALE GENOMIC DNA]</scope>
    <source>
        <strain evidence="1 2">UAMH 11012</strain>
    </source>
</reference>
<protein>
    <submittedName>
        <fullName evidence="1">Uncharacterized protein</fullName>
    </submittedName>
</protein>
<dbReference type="AlphaFoldDB" id="A0A1L7WU25"/>
<evidence type="ECO:0000313" key="2">
    <source>
        <dbReference type="Proteomes" id="UP000184330"/>
    </source>
</evidence>